<evidence type="ECO:0000313" key="2">
    <source>
        <dbReference type="EMBL" id="CAA9294401.1"/>
    </source>
</evidence>
<protein>
    <recommendedName>
        <fullName evidence="1">DUF3616 domain-containing protein</fullName>
    </recommendedName>
</protein>
<accession>A0A6J4K301</accession>
<reference evidence="2" key="1">
    <citation type="submission" date="2020-02" db="EMBL/GenBank/DDBJ databases">
        <authorList>
            <person name="Meier V. D."/>
        </authorList>
    </citation>
    <scope>NUCLEOTIDE SEQUENCE</scope>
    <source>
        <strain evidence="2">AVDCRST_MAG68</strain>
    </source>
</reference>
<proteinExistence type="predicted"/>
<sequence>MATPLYRVPLHFDRAADGISDPERLREGLSAVERTGDYLWLACDETPTIERLTLRPDGSFGGHVTFALADYVDLPDDGEVDVEGMAYAAPYLWVVGSHSRKRNKAKEGDDDQACIDRIARVETDASRYFLARIPLANDDELGLVPCARRPDPEDPDRELTAARLRGRGPKGGIVRELRDDEHLRPFLRIPGKDNGFDVEGLAVMGERVFIGLRGPVLRGWAIILELEPVAERDRADRLRLRKIGEDGERYRKHFLELEGMGIRDLRRDGDDLLVLAGTTLSDEAPMSLWRWPGGASPDLPSLVRGNELRRVLDLPFTRGQRDDHAEAVALYDGLQQPAVMVLYDSAAQDRLFPNGVYTDVFELRG</sequence>
<dbReference type="Pfam" id="PF12275">
    <property type="entry name" value="DUF3616"/>
    <property type="match status" value="1"/>
</dbReference>
<evidence type="ECO:0000259" key="1">
    <source>
        <dbReference type="Pfam" id="PF12275"/>
    </source>
</evidence>
<dbReference type="EMBL" id="CADCTW010000001">
    <property type="protein sequence ID" value="CAA9294401.1"/>
    <property type="molecule type" value="Genomic_DNA"/>
</dbReference>
<gene>
    <name evidence="2" type="ORF">AVDCRST_MAG68-1712</name>
</gene>
<organism evidence="2">
    <name type="scientific">uncultured Gemmatimonadota bacterium</name>
    <dbReference type="NCBI Taxonomy" id="203437"/>
    <lineage>
        <taxon>Bacteria</taxon>
        <taxon>Pseudomonadati</taxon>
        <taxon>Gemmatimonadota</taxon>
        <taxon>environmental samples</taxon>
    </lineage>
</organism>
<name>A0A6J4K301_9BACT</name>
<dbReference type="InterPro" id="IPR022060">
    <property type="entry name" value="DUF3616"/>
</dbReference>
<dbReference type="AlphaFoldDB" id="A0A6J4K301"/>
<feature type="domain" description="DUF3616" evidence="1">
    <location>
        <begin position="29"/>
        <end position="354"/>
    </location>
</feature>